<dbReference type="KEGG" id="beq:BEWA_019860"/>
<dbReference type="SUPFAM" id="SSF48452">
    <property type="entry name" value="TPR-like"/>
    <property type="match status" value="1"/>
</dbReference>
<dbReference type="RefSeq" id="XP_004828806.1">
    <property type="nucleotide sequence ID" value="XM_004828749.1"/>
</dbReference>
<keyword evidence="4" id="KW-1185">Reference proteome</keyword>
<proteinExistence type="predicted"/>
<dbReference type="PANTHER" id="PTHR13247">
    <property type="entry name" value="TETRATRICOPEPTIDE REPEAT PROTEIN 11 TPR REPEAT PROTEIN 11"/>
    <property type="match status" value="1"/>
</dbReference>
<evidence type="ECO:0000256" key="2">
    <source>
        <dbReference type="SAM" id="Phobius"/>
    </source>
</evidence>
<dbReference type="InterPro" id="IPR028061">
    <property type="entry name" value="Fis1_TPR_C"/>
</dbReference>
<sequence length="140" mass="16657">MSELEDIKYEIERLRQEYEYHLNNKSPSARIQYEYACMLMCSPKDSDTTIAIGLFEELLRVRFQSVNCLYQLALCFIKKKKYRTARKHLDILLRLDPRNQMALSLRSLLYVLLSEEAMYGTILAVMTAFCAFSMYKLWKR</sequence>
<dbReference type="GO" id="GO:0005778">
    <property type="term" value="C:peroxisomal membrane"/>
    <property type="evidence" value="ECO:0007669"/>
    <property type="project" value="TreeGrafter"/>
</dbReference>
<keyword evidence="2" id="KW-0812">Transmembrane</keyword>
<keyword evidence="2" id="KW-0472">Membrane</keyword>
<name>L0AUA7_THEEQ</name>
<keyword evidence="1" id="KW-0802">TPR repeat</keyword>
<organism evidence="3 4">
    <name type="scientific">Theileria equi strain WA</name>
    <dbReference type="NCBI Taxonomy" id="1537102"/>
    <lineage>
        <taxon>Eukaryota</taxon>
        <taxon>Sar</taxon>
        <taxon>Alveolata</taxon>
        <taxon>Apicomplexa</taxon>
        <taxon>Aconoidasida</taxon>
        <taxon>Piroplasmida</taxon>
        <taxon>Theileriidae</taxon>
        <taxon>Theileria</taxon>
    </lineage>
</organism>
<dbReference type="EMBL" id="CP001669">
    <property type="protein sequence ID" value="AFZ79140.1"/>
    <property type="molecule type" value="Genomic_DNA"/>
</dbReference>
<dbReference type="eggNOG" id="KOG3364">
    <property type="taxonomic scope" value="Eukaryota"/>
</dbReference>
<dbReference type="OrthoDB" id="421154at2759"/>
<reference evidence="3 4" key="1">
    <citation type="journal article" date="2012" name="BMC Genomics">
        <title>Comparative genomic analysis and phylogenetic position of Theileria equi.</title>
        <authorList>
            <person name="Kappmeyer L.S."/>
            <person name="Thiagarajan M."/>
            <person name="Herndon D.R."/>
            <person name="Ramsay J.D."/>
            <person name="Caler E."/>
            <person name="Djikeng A."/>
            <person name="Gillespie J.J."/>
            <person name="Lau A.O."/>
            <person name="Roalson E.H."/>
            <person name="Silva J.C."/>
            <person name="Silva M.G."/>
            <person name="Suarez C.E."/>
            <person name="Ueti M.W."/>
            <person name="Nene V.M."/>
            <person name="Mealey R.H."/>
            <person name="Knowles D.P."/>
            <person name="Brayton K.A."/>
        </authorList>
    </citation>
    <scope>NUCLEOTIDE SEQUENCE [LARGE SCALE GENOMIC DNA]</scope>
    <source>
        <strain evidence="3 4">WA</strain>
    </source>
</reference>
<evidence type="ECO:0000313" key="4">
    <source>
        <dbReference type="Proteomes" id="UP000031512"/>
    </source>
</evidence>
<keyword evidence="2" id="KW-1133">Transmembrane helix</keyword>
<dbReference type="InterPro" id="IPR016543">
    <property type="entry name" value="Fis1"/>
</dbReference>
<dbReference type="VEuPathDB" id="PiroplasmaDB:BEWA_019860"/>
<dbReference type="STRING" id="1537102.L0AUA7"/>
<dbReference type="GO" id="GO:0000266">
    <property type="term" value="P:mitochondrial fission"/>
    <property type="evidence" value="ECO:0007669"/>
    <property type="project" value="InterPro"/>
</dbReference>
<evidence type="ECO:0000313" key="3">
    <source>
        <dbReference type="EMBL" id="AFZ79140.1"/>
    </source>
</evidence>
<dbReference type="GeneID" id="15805940"/>
<dbReference type="PROSITE" id="PS50005">
    <property type="entry name" value="TPR"/>
    <property type="match status" value="1"/>
</dbReference>
<evidence type="ECO:0000256" key="1">
    <source>
        <dbReference type="PROSITE-ProRule" id="PRU00339"/>
    </source>
</evidence>
<dbReference type="InterPro" id="IPR011990">
    <property type="entry name" value="TPR-like_helical_dom_sf"/>
</dbReference>
<dbReference type="Pfam" id="PF14853">
    <property type="entry name" value="Fis1_TPR_C"/>
    <property type="match status" value="1"/>
</dbReference>
<feature type="transmembrane region" description="Helical" evidence="2">
    <location>
        <begin position="117"/>
        <end position="138"/>
    </location>
</feature>
<accession>L0AUA7</accession>
<dbReference type="InterPro" id="IPR019734">
    <property type="entry name" value="TPR_rpt"/>
</dbReference>
<dbReference type="PANTHER" id="PTHR13247:SF0">
    <property type="entry name" value="MITOCHONDRIAL FISSION 1 PROTEIN"/>
    <property type="match status" value="1"/>
</dbReference>
<dbReference type="AlphaFoldDB" id="L0AUA7"/>
<dbReference type="Gene3D" id="1.25.40.10">
    <property type="entry name" value="Tetratricopeptide repeat domain"/>
    <property type="match status" value="1"/>
</dbReference>
<dbReference type="GO" id="GO:0005741">
    <property type="term" value="C:mitochondrial outer membrane"/>
    <property type="evidence" value="ECO:0007669"/>
    <property type="project" value="TreeGrafter"/>
</dbReference>
<gene>
    <name evidence="3" type="ORF">BEWA_019860</name>
</gene>
<dbReference type="GO" id="GO:0000422">
    <property type="term" value="P:autophagy of mitochondrion"/>
    <property type="evidence" value="ECO:0007669"/>
    <property type="project" value="TreeGrafter"/>
</dbReference>
<dbReference type="GO" id="GO:0016559">
    <property type="term" value="P:peroxisome fission"/>
    <property type="evidence" value="ECO:0007669"/>
    <property type="project" value="TreeGrafter"/>
</dbReference>
<protein>
    <submittedName>
        <fullName evidence="3">Uncharacterized protein</fullName>
    </submittedName>
</protein>
<feature type="repeat" description="TPR" evidence="1">
    <location>
        <begin position="66"/>
        <end position="99"/>
    </location>
</feature>
<dbReference type="Proteomes" id="UP000031512">
    <property type="component" value="Chromosome 1"/>
</dbReference>